<evidence type="ECO:0000256" key="1">
    <source>
        <dbReference type="SAM" id="Phobius"/>
    </source>
</evidence>
<comment type="caution">
    <text evidence="3">The sequence shown here is derived from an EMBL/GenBank/DDBJ whole genome shotgun (WGS) entry which is preliminary data.</text>
</comment>
<name>A0AA41UKV0_9BACT</name>
<evidence type="ECO:0008006" key="5">
    <source>
        <dbReference type="Google" id="ProtNLM"/>
    </source>
</evidence>
<evidence type="ECO:0000256" key="2">
    <source>
        <dbReference type="SAM" id="SignalP"/>
    </source>
</evidence>
<keyword evidence="1" id="KW-1133">Transmembrane helix</keyword>
<dbReference type="Proteomes" id="UP001165427">
    <property type="component" value="Unassembled WGS sequence"/>
</dbReference>
<keyword evidence="1" id="KW-0812">Transmembrane</keyword>
<dbReference type="EMBL" id="JALJRB010000017">
    <property type="protein sequence ID" value="MCJ8501822.1"/>
    <property type="molecule type" value="Genomic_DNA"/>
</dbReference>
<feature type="transmembrane region" description="Helical" evidence="1">
    <location>
        <begin position="50"/>
        <end position="74"/>
    </location>
</feature>
<reference evidence="3" key="1">
    <citation type="submission" date="2022-04" db="EMBL/GenBank/DDBJ databases">
        <title>Desulfatitalea alkaliphila sp. nov., a novel anaerobic sulfate-reducing bacterium isolated from terrestrial mud volcano, Taman Peninsula, Russia.</title>
        <authorList>
            <person name="Khomyakova M.A."/>
            <person name="Merkel A.Y."/>
            <person name="Slobodkin A.I."/>
        </authorList>
    </citation>
    <scope>NUCLEOTIDE SEQUENCE</scope>
    <source>
        <strain evidence="3">M08but</strain>
    </source>
</reference>
<keyword evidence="1" id="KW-0472">Membrane</keyword>
<dbReference type="RefSeq" id="WP_246911095.1">
    <property type="nucleotide sequence ID" value="NZ_JALJRB010000017.1"/>
</dbReference>
<organism evidence="3 4">
    <name type="scientific">Desulfatitalea alkaliphila</name>
    <dbReference type="NCBI Taxonomy" id="2929485"/>
    <lineage>
        <taxon>Bacteria</taxon>
        <taxon>Pseudomonadati</taxon>
        <taxon>Thermodesulfobacteriota</taxon>
        <taxon>Desulfobacteria</taxon>
        <taxon>Desulfobacterales</taxon>
        <taxon>Desulfosarcinaceae</taxon>
        <taxon>Desulfatitalea</taxon>
    </lineage>
</organism>
<sequence>MFKQIKQLIAVVTVLALLAVPGTVLAEATPQFKDPQVDAGSMAADALVARPLGIVATVAGFGLFVISVPFSALGRNVGDAWNAMVVYPAKFTFARPLGDFD</sequence>
<proteinExistence type="predicted"/>
<gene>
    <name evidence="3" type="ORF">MRX98_14660</name>
</gene>
<keyword evidence="4" id="KW-1185">Reference proteome</keyword>
<feature type="chain" id="PRO_5041456350" description="Multidrug transporter" evidence="2">
    <location>
        <begin position="27"/>
        <end position="101"/>
    </location>
</feature>
<feature type="signal peptide" evidence="2">
    <location>
        <begin position="1"/>
        <end position="26"/>
    </location>
</feature>
<dbReference type="AlphaFoldDB" id="A0AA41UKV0"/>
<accession>A0AA41UKV0</accession>
<evidence type="ECO:0000313" key="3">
    <source>
        <dbReference type="EMBL" id="MCJ8501822.1"/>
    </source>
</evidence>
<evidence type="ECO:0000313" key="4">
    <source>
        <dbReference type="Proteomes" id="UP001165427"/>
    </source>
</evidence>
<protein>
    <recommendedName>
        <fullName evidence="5">Multidrug transporter</fullName>
    </recommendedName>
</protein>
<keyword evidence="2" id="KW-0732">Signal</keyword>